<dbReference type="AlphaFoldDB" id="E8RVT1"/>
<keyword evidence="1" id="KW-0614">Plasmid</keyword>
<geneLocation type="plasmid" evidence="1 2">
    <name>pASTEX02</name>
</geneLocation>
<dbReference type="EMBL" id="CP002398">
    <property type="protein sequence ID" value="ADU15353.1"/>
    <property type="molecule type" value="Genomic_DNA"/>
</dbReference>
<reference evidence="2" key="1">
    <citation type="submission" date="2010-12" db="EMBL/GenBank/DDBJ databases">
        <title>Complete sequence of plasmid 2 of Asticcacaulis excentricus CB 48.</title>
        <authorList>
            <consortium name="US DOE Joint Genome Institute"/>
            <person name="Lucas S."/>
            <person name="Copeland A."/>
            <person name="Lapidus A."/>
            <person name="Cheng J.-F."/>
            <person name="Bruce D."/>
            <person name="Goodwin L."/>
            <person name="Pitluck S."/>
            <person name="Teshima H."/>
            <person name="Davenport K."/>
            <person name="Detter J.C."/>
            <person name="Han C."/>
            <person name="Tapia R."/>
            <person name="Land M."/>
            <person name="Hauser L."/>
            <person name="Jeffries C."/>
            <person name="Kyrpides N."/>
            <person name="Ivanova N."/>
            <person name="Ovchinnikova G."/>
            <person name="Brun Y.V."/>
            <person name="Woyke T."/>
        </authorList>
    </citation>
    <scope>NUCLEOTIDE SEQUENCE [LARGE SCALE GENOMIC DNA]</scope>
    <source>
        <strain evidence="2">ATCC 15261 / DSM 4724 / KCTC 12464 / NCIMB 9791 / VKM B-1370 / CB 48</strain>
        <plasmid evidence="2">pASTEX02</plasmid>
    </source>
</reference>
<dbReference type="HOGENOM" id="CLU_378409_0_0_5"/>
<dbReference type="OrthoDB" id="7178340at2"/>
<name>E8RVT1_ASTEC</name>
<gene>
    <name evidence="1" type="ordered locus">Astex_3739</name>
</gene>
<dbReference type="KEGG" id="aex:Astex_3739"/>
<dbReference type="Proteomes" id="UP000001492">
    <property type="component" value="Plasmid pASTEX02"/>
</dbReference>
<evidence type="ECO:0008006" key="3">
    <source>
        <dbReference type="Google" id="ProtNLM"/>
    </source>
</evidence>
<sequence length="732" mass="82022">MSNFVYNTQSVSKVAIFTAPLILTFILVSNVFAQTQPQISNISDPTTNMSAPKSSSDLGADLTTGAFTFSRLDGYAGGGEFPQMLSIRRTYSSKNLQYTVFGSRFSNSFDITYTIGRLKAALNIMGQAHELDCPTAGVYSCSLIGSNDYTMTEPGGGWTLRTTGQGTYTPGMGYEYKFHTLVATGPDGSRITFFTARDSSTCPAGEVSWCFKASSWEFPTGEKVYFKYDYMNDEYRLMQVSNNYGHVVRFYRTNDILNYVNEIRTFTTNNVCAVGQEGPVQAIDLCDPGSSAYRSIFYDFLNVTFDYGTNVASLYGVSDGIGQIERYEYDSYNFGHPAIINRILDGNGTVSIINYYKEFIGNRLSDNYLQLTRQIDASGKELRYTFFNSNQSNLQAPPDTAIIQDALNNQTIYHISGSTWAKNISKIDYADGFSTSYEYDQYIFKSVQKDFKNKEGDIFRVAYDMRGNMTRFLNMSKPSHGLPPLIEEHTYISNCTNRVTCNKPQSIRDPNGSYIYLEYYEDHGGLKSATRYDLNNVPVSQIRYYFEPMFVNFKDSAGNVVANSGPIYKLKRESSCLESAPDNISSCIGGPREQIKEYSYNNDNLYVTSETVKSGDGSLVTTKSFGYDQMGNVTSIDGPRTDVDDTAYTTYDQRRRIVFEIGPDPDGACHVNGDGCLKRQITRHFYNLNNEEIRTEFGNGNNVDGSDFTWTSAKRMTYNGAGQLTKTETLVP</sequence>
<protein>
    <recommendedName>
        <fullName evidence="3">YD repeat-containing protein</fullName>
    </recommendedName>
</protein>
<dbReference type="RefSeq" id="WP_013481166.1">
    <property type="nucleotide sequence ID" value="NC_014819.1"/>
</dbReference>
<evidence type="ECO:0000313" key="2">
    <source>
        <dbReference type="Proteomes" id="UP000001492"/>
    </source>
</evidence>
<proteinExistence type="predicted"/>
<organism evidence="1 2">
    <name type="scientific">Asticcacaulis excentricus (strain ATCC 15261 / DSM 4724 / KCTC 12464 / NCIMB 9791 / VKM B-1370 / CB 48)</name>
    <dbReference type="NCBI Taxonomy" id="573065"/>
    <lineage>
        <taxon>Bacteria</taxon>
        <taxon>Pseudomonadati</taxon>
        <taxon>Pseudomonadota</taxon>
        <taxon>Alphaproteobacteria</taxon>
        <taxon>Caulobacterales</taxon>
        <taxon>Caulobacteraceae</taxon>
        <taxon>Asticcacaulis</taxon>
    </lineage>
</organism>
<evidence type="ECO:0000313" key="1">
    <source>
        <dbReference type="EMBL" id="ADU15353.1"/>
    </source>
</evidence>
<keyword evidence="2" id="KW-1185">Reference proteome</keyword>
<accession>E8RVT1</accession>